<dbReference type="PROSITE" id="PS51855">
    <property type="entry name" value="MGS"/>
    <property type="match status" value="1"/>
</dbReference>
<dbReference type="InterPro" id="IPR011607">
    <property type="entry name" value="MGS-like_dom"/>
</dbReference>
<dbReference type="FunFam" id="3.40.50.1380:FF:000001">
    <property type="entry name" value="Bifunctional purine biosynthesis protein PurH"/>
    <property type="match status" value="1"/>
</dbReference>
<keyword evidence="1" id="KW-0808">Transferase</keyword>
<dbReference type="InterPro" id="IPR036914">
    <property type="entry name" value="MGS-like_dom_sf"/>
</dbReference>
<dbReference type="Pfam" id="PF02142">
    <property type="entry name" value="MGS"/>
    <property type="match status" value="1"/>
</dbReference>
<dbReference type="CDD" id="cd01421">
    <property type="entry name" value="IMPCH"/>
    <property type="match status" value="1"/>
</dbReference>
<evidence type="ECO:0000256" key="2">
    <source>
        <dbReference type="ARBA" id="ARBA00022755"/>
    </source>
</evidence>
<sequence>MDLLPIKRALLSVTDKSGLVEFATFLHGRGVELVSTGGTARMLSEAGLKVTPVSKVTGFPEILGGRVKTLHPHIHGGILADKDNPEHLATLKELGIVAFDLIVVNLYNFAEAARKGLDLKAAVEEIDIGGPCMLRATAKNFHSMLVLPDPADYAEATAELDASDMRVGLDFRRRMAAKTFARTAAYDGMITEYLSAHNV</sequence>
<dbReference type="GO" id="GO:0004643">
    <property type="term" value="F:phosphoribosylaminoimidazolecarboxamide formyltransferase activity"/>
    <property type="evidence" value="ECO:0007669"/>
    <property type="project" value="InterPro"/>
</dbReference>
<accession>A0A7J0BYC4</accession>
<reference evidence="6 7" key="1">
    <citation type="submission" date="2020-05" db="EMBL/GenBank/DDBJ databases">
        <title>Draft genome sequence of Desulfovibrio psychrotolerans JS1T.</title>
        <authorList>
            <person name="Ueno A."/>
            <person name="Tamazawa S."/>
            <person name="Tamamura S."/>
            <person name="Murakami T."/>
            <person name="Kiyama T."/>
            <person name="Inomata H."/>
            <person name="Amano Y."/>
            <person name="Miyakawa K."/>
            <person name="Tamaki H."/>
            <person name="Naganuma T."/>
            <person name="Kaneko K."/>
        </authorList>
    </citation>
    <scope>NUCLEOTIDE SEQUENCE [LARGE SCALE GENOMIC DNA]</scope>
    <source>
        <strain evidence="6 7">JS1</strain>
    </source>
</reference>
<dbReference type="GO" id="GO:0003937">
    <property type="term" value="F:IMP cyclohydrolase activity"/>
    <property type="evidence" value="ECO:0007669"/>
    <property type="project" value="InterPro"/>
</dbReference>
<dbReference type="AlphaFoldDB" id="A0A7J0BYC4"/>
<proteinExistence type="predicted"/>
<dbReference type="GO" id="GO:0006189">
    <property type="term" value="P:'de novo' IMP biosynthetic process"/>
    <property type="evidence" value="ECO:0007669"/>
    <property type="project" value="TreeGrafter"/>
</dbReference>
<keyword evidence="2" id="KW-0658">Purine biosynthesis</keyword>
<dbReference type="PANTHER" id="PTHR11692:SF0">
    <property type="entry name" value="BIFUNCTIONAL PURINE BIOSYNTHESIS PROTEIN ATIC"/>
    <property type="match status" value="1"/>
</dbReference>
<dbReference type="Pfam" id="PF01808">
    <property type="entry name" value="AICARFT_IMPCHas"/>
    <property type="match status" value="1"/>
</dbReference>
<dbReference type="InterPro" id="IPR002695">
    <property type="entry name" value="PurH-like"/>
</dbReference>
<organism evidence="6 7">
    <name type="scientific">Desulfovibrio psychrotolerans</name>
    <dbReference type="NCBI Taxonomy" id="415242"/>
    <lineage>
        <taxon>Bacteria</taxon>
        <taxon>Pseudomonadati</taxon>
        <taxon>Thermodesulfobacteriota</taxon>
        <taxon>Desulfovibrionia</taxon>
        <taxon>Desulfovibrionales</taxon>
        <taxon>Desulfovibrionaceae</taxon>
        <taxon>Desulfovibrio</taxon>
    </lineage>
</organism>
<dbReference type="SMART" id="SM00851">
    <property type="entry name" value="MGS"/>
    <property type="match status" value="1"/>
</dbReference>
<evidence type="ECO:0000313" key="7">
    <source>
        <dbReference type="Proteomes" id="UP000503820"/>
    </source>
</evidence>
<dbReference type="Gene3D" id="3.40.50.1380">
    <property type="entry name" value="Methylglyoxal synthase-like domain"/>
    <property type="match status" value="1"/>
</dbReference>
<evidence type="ECO:0000256" key="1">
    <source>
        <dbReference type="ARBA" id="ARBA00022679"/>
    </source>
</evidence>
<comment type="caution">
    <text evidence="6">The sequence shown here is derived from an EMBL/GenBank/DDBJ whole genome shotgun (WGS) entry which is preliminary data.</text>
</comment>
<evidence type="ECO:0000256" key="4">
    <source>
        <dbReference type="ARBA" id="ARBA00023268"/>
    </source>
</evidence>
<dbReference type="RefSeq" id="WP_174410785.1">
    <property type="nucleotide sequence ID" value="NZ_BLVP01000035.1"/>
</dbReference>
<evidence type="ECO:0000313" key="6">
    <source>
        <dbReference type="EMBL" id="GFM38161.1"/>
    </source>
</evidence>
<gene>
    <name evidence="6" type="ORF">DSM19430T_28450</name>
</gene>
<dbReference type="Proteomes" id="UP000503820">
    <property type="component" value="Unassembled WGS sequence"/>
</dbReference>
<dbReference type="SUPFAM" id="SSF52335">
    <property type="entry name" value="Methylglyoxal synthase-like"/>
    <property type="match status" value="1"/>
</dbReference>
<evidence type="ECO:0000256" key="3">
    <source>
        <dbReference type="ARBA" id="ARBA00022801"/>
    </source>
</evidence>
<keyword evidence="3 6" id="KW-0378">Hydrolase</keyword>
<dbReference type="GO" id="GO:0005829">
    <property type="term" value="C:cytosol"/>
    <property type="evidence" value="ECO:0007669"/>
    <property type="project" value="TreeGrafter"/>
</dbReference>
<keyword evidence="4" id="KW-0511">Multifunctional enzyme</keyword>
<dbReference type="EMBL" id="BLVP01000035">
    <property type="protein sequence ID" value="GFM38161.1"/>
    <property type="molecule type" value="Genomic_DNA"/>
</dbReference>
<feature type="domain" description="MGS-like" evidence="5">
    <location>
        <begin position="1"/>
        <end position="148"/>
    </location>
</feature>
<name>A0A7J0BYC4_9BACT</name>
<keyword evidence="7" id="KW-1185">Reference proteome</keyword>
<evidence type="ECO:0000259" key="5">
    <source>
        <dbReference type="PROSITE" id="PS51855"/>
    </source>
</evidence>
<protein>
    <submittedName>
        <fullName evidence="6">IMP cyclohydrolase</fullName>
    </submittedName>
</protein>
<dbReference type="PANTHER" id="PTHR11692">
    <property type="entry name" value="BIFUNCTIONAL PURINE BIOSYNTHESIS PROTEIN PURH"/>
    <property type="match status" value="1"/>
</dbReference>